<comment type="caution">
    <text evidence="3">The sequence shown here is derived from an EMBL/GenBank/DDBJ whole genome shotgun (WGS) entry which is preliminary data.</text>
</comment>
<gene>
    <name evidence="3" type="ORF">Pma05_42960</name>
</gene>
<organism evidence="3 4">
    <name type="scientific">Plantactinospora mayteni</name>
    <dbReference type="NCBI Taxonomy" id="566021"/>
    <lineage>
        <taxon>Bacteria</taxon>
        <taxon>Bacillati</taxon>
        <taxon>Actinomycetota</taxon>
        <taxon>Actinomycetes</taxon>
        <taxon>Micromonosporales</taxon>
        <taxon>Micromonosporaceae</taxon>
        <taxon>Plantactinospora</taxon>
    </lineage>
</organism>
<keyword evidence="4" id="KW-1185">Reference proteome</keyword>
<dbReference type="Proteomes" id="UP000621500">
    <property type="component" value="Unassembled WGS sequence"/>
</dbReference>
<evidence type="ECO:0000256" key="1">
    <source>
        <dbReference type="SAM" id="MobiDB-lite"/>
    </source>
</evidence>
<protein>
    <recommendedName>
        <fullName evidence="2">DUF397 domain-containing protein</fullName>
    </recommendedName>
</protein>
<evidence type="ECO:0000313" key="4">
    <source>
        <dbReference type="Proteomes" id="UP000621500"/>
    </source>
</evidence>
<dbReference type="InterPro" id="IPR007278">
    <property type="entry name" value="DUF397"/>
</dbReference>
<name>A0ABQ4EST7_9ACTN</name>
<feature type="domain" description="DUF397" evidence="2">
    <location>
        <begin position="8"/>
        <end position="60"/>
    </location>
</feature>
<sequence length="64" mass="6912">MELIDAPRWRKSSRSNGQGGDCVEVADNLPGRVLVRDSKDRQGPALTFGPAAWCAFVGGVSRRP</sequence>
<dbReference type="EMBL" id="BONX01000028">
    <property type="protein sequence ID" value="GIG97723.1"/>
    <property type="molecule type" value="Genomic_DNA"/>
</dbReference>
<evidence type="ECO:0000259" key="2">
    <source>
        <dbReference type="Pfam" id="PF04149"/>
    </source>
</evidence>
<feature type="region of interest" description="Disordered" evidence="1">
    <location>
        <begin position="1"/>
        <end position="22"/>
    </location>
</feature>
<evidence type="ECO:0000313" key="3">
    <source>
        <dbReference type="EMBL" id="GIG97723.1"/>
    </source>
</evidence>
<proteinExistence type="predicted"/>
<dbReference type="RefSeq" id="WP_203859191.1">
    <property type="nucleotide sequence ID" value="NZ_BAAAZQ010000013.1"/>
</dbReference>
<accession>A0ABQ4EST7</accession>
<dbReference type="Pfam" id="PF04149">
    <property type="entry name" value="DUF397"/>
    <property type="match status" value="1"/>
</dbReference>
<reference evidence="3 4" key="1">
    <citation type="submission" date="2021-01" db="EMBL/GenBank/DDBJ databases">
        <title>Whole genome shotgun sequence of Plantactinospora mayteni NBRC 109088.</title>
        <authorList>
            <person name="Komaki H."/>
            <person name="Tamura T."/>
        </authorList>
    </citation>
    <scope>NUCLEOTIDE SEQUENCE [LARGE SCALE GENOMIC DNA]</scope>
    <source>
        <strain evidence="3 4">NBRC 109088</strain>
    </source>
</reference>